<accession>A0A151NJ91</accession>
<dbReference type="Proteomes" id="UP000050525">
    <property type="component" value="Unassembled WGS sequence"/>
</dbReference>
<keyword evidence="2" id="KW-1185">Reference proteome</keyword>
<comment type="caution">
    <text evidence="1">The sequence shown here is derived from an EMBL/GenBank/DDBJ whole genome shotgun (WGS) entry which is preliminary data.</text>
</comment>
<gene>
    <name evidence="1" type="ORF">Y1Q_0020891</name>
</gene>
<reference evidence="1 2" key="1">
    <citation type="journal article" date="2012" name="Genome Biol.">
        <title>Sequencing three crocodilian genomes to illuminate the evolution of archosaurs and amniotes.</title>
        <authorList>
            <person name="St John J.A."/>
            <person name="Braun E.L."/>
            <person name="Isberg S.R."/>
            <person name="Miles L.G."/>
            <person name="Chong A.Y."/>
            <person name="Gongora J."/>
            <person name="Dalzell P."/>
            <person name="Moran C."/>
            <person name="Bed'hom B."/>
            <person name="Abzhanov A."/>
            <person name="Burgess S.C."/>
            <person name="Cooksey A.M."/>
            <person name="Castoe T.A."/>
            <person name="Crawford N.G."/>
            <person name="Densmore L.D."/>
            <person name="Drew J.C."/>
            <person name="Edwards S.V."/>
            <person name="Faircloth B.C."/>
            <person name="Fujita M.K."/>
            <person name="Greenwold M.J."/>
            <person name="Hoffmann F.G."/>
            <person name="Howard J.M."/>
            <person name="Iguchi T."/>
            <person name="Janes D.E."/>
            <person name="Khan S.Y."/>
            <person name="Kohno S."/>
            <person name="de Koning A.J."/>
            <person name="Lance S.L."/>
            <person name="McCarthy F.M."/>
            <person name="McCormack J.E."/>
            <person name="Merchant M.E."/>
            <person name="Peterson D.G."/>
            <person name="Pollock D.D."/>
            <person name="Pourmand N."/>
            <person name="Raney B.J."/>
            <person name="Roessler K.A."/>
            <person name="Sanford J.R."/>
            <person name="Sawyer R.H."/>
            <person name="Schmidt C.J."/>
            <person name="Triplett E.W."/>
            <person name="Tuberville T.D."/>
            <person name="Venegas-Anaya M."/>
            <person name="Howard J.T."/>
            <person name="Jarvis E.D."/>
            <person name="Guillette L.J.Jr."/>
            <person name="Glenn T.C."/>
            <person name="Green R.E."/>
            <person name="Ray D.A."/>
        </authorList>
    </citation>
    <scope>NUCLEOTIDE SEQUENCE [LARGE SCALE GENOMIC DNA]</scope>
    <source>
        <strain evidence="1">KSC_2009_1</strain>
    </source>
</reference>
<organism evidence="1 2">
    <name type="scientific">Alligator mississippiensis</name>
    <name type="common">American alligator</name>
    <dbReference type="NCBI Taxonomy" id="8496"/>
    <lineage>
        <taxon>Eukaryota</taxon>
        <taxon>Metazoa</taxon>
        <taxon>Chordata</taxon>
        <taxon>Craniata</taxon>
        <taxon>Vertebrata</taxon>
        <taxon>Euteleostomi</taxon>
        <taxon>Archelosauria</taxon>
        <taxon>Archosauria</taxon>
        <taxon>Crocodylia</taxon>
        <taxon>Alligatoridae</taxon>
        <taxon>Alligatorinae</taxon>
        <taxon>Alligator</taxon>
    </lineage>
</organism>
<protein>
    <submittedName>
        <fullName evidence="1">Uncharacterized protein</fullName>
    </submittedName>
</protein>
<dbReference type="EMBL" id="AKHW03002907">
    <property type="protein sequence ID" value="KYO36864.1"/>
    <property type="molecule type" value="Genomic_DNA"/>
</dbReference>
<name>A0A151NJ91_ALLMI</name>
<dbReference type="AlphaFoldDB" id="A0A151NJ91"/>
<evidence type="ECO:0000313" key="2">
    <source>
        <dbReference type="Proteomes" id="UP000050525"/>
    </source>
</evidence>
<evidence type="ECO:0000313" key="1">
    <source>
        <dbReference type="EMBL" id="KYO36864.1"/>
    </source>
</evidence>
<sequence length="89" mass="9951">MRQKTISLLICMYLHEQRTSHNPYLDGVGKVTAAELKHSKAEAPTDGFQHEICCQQVQLEVGRTLVVSLLPCHGPAVEMSGERNKIQIH</sequence>
<proteinExistence type="predicted"/>